<dbReference type="InterPro" id="IPR000524">
    <property type="entry name" value="Tscrpt_reg_HTH_GntR"/>
</dbReference>
<dbReference type="InterPro" id="IPR008920">
    <property type="entry name" value="TF_FadR/GntR_C"/>
</dbReference>
<name>A0A7T1WRA5_9ACTN</name>
<protein>
    <submittedName>
        <fullName evidence="6">FadR family transcriptional regulator</fullName>
    </submittedName>
</protein>
<sequence length="271" mass="29715">MPAKKLPAEHGPGDPRRLRDSRDPRERPGLLGRDLRGSRPAELSVVDRIKEYILLNRLAPGDPMPTENELSEQLAVSRSRIREAMKTLSALDIVEVRHGYGTYVGRLGLTAMVESLAFRGMLNAQDDQDVMADLIDVRELIETSLAEVIVERTTPEVMSAMRELTATMHERAARGEEFLAEDREFHLLLMQATGNALAVQLTGAFWDVHSIALGALPGTTDLAQTASVHVAVLDAIGAADSALLRGAIVRHYAPIRDRMGRRTPPVTTTGE</sequence>
<dbReference type="Gene3D" id="1.20.120.530">
    <property type="entry name" value="GntR ligand-binding domain-like"/>
    <property type="match status" value="1"/>
</dbReference>
<dbReference type="Proteomes" id="UP000595046">
    <property type="component" value="Chromosome"/>
</dbReference>
<dbReference type="Pfam" id="PF00392">
    <property type="entry name" value="GntR"/>
    <property type="match status" value="1"/>
</dbReference>
<proteinExistence type="predicted"/>
<accession>A0A7T1WRA5</accession>
<organism evidence="6 7">
    <name type="scientific">Streptomyces bathyalis</name>
    <dbReference type="NCBI Taxonomy" id="2710756"/>
    <lineage>
        <taxon>Bacteria</taxon>
        <taxon>Bacillati</taxon>
        <taxon>Actinomycetota</taxon>
        <taxon>Actinomycetes</taxon>
        <taxon>Kitasatosporales</taxon>
        <taxon>Streptomycetaceae</taxon>
        <taxon>Streptomyces</taxon>
    </lineage>
</organism>
<feature type="domain" description="HTH gntR-type" evidence="5">
    <location>
        <begin position="39"/>
        <end position="107"/>
    </location>
</feature>
<dbReference type="SMART" id="SM00895">
    <property type="entry name" value="FCD"/>
    <property type="match status" value="1"/>
</dbReference>
<dbReference type="InterPro" id="IPR036390">
    <property type="entry name" value="WH_DNA-bd_sf"/>
</dbReference>
<reference evidence="7" key="1">
    <citation type="submission" date="2020-02" db="EMBL/GenBank/DDBJ databases">
        <title>Streptomyces sp. ASO4wet.</title>
        <authorList>
            <person name="Risdian C."/>
            <person name="Landwehr W."/>
            <person name="Schupp P."/>
            <person name="Wink J."/>
        </authorList>
    </citation>
    <scope>NUCLEOTIDE SEQUENCE [LARGE SCALE GENOMIC DNA]</scope>
    <source>
        <strain evidence="7">ASO4wet</strain>
    </source>
</reference>
<dbReference type="AlphaFoldDB" id="A0A7T1WRA5"/>
<feature type="region of interest" description="Disordered" evidence="4">
    <location>
        <begin position="1"/>
        <end position="36"/>
    </location>
</feature>
<dbReference type="KEGG" id="sbat:G4Z16_16950"/>
<evidence type="ECO:0000313" key="7">
    <source>
        <dbReference type="Proteomes" id="UP000595046"/>
    </source>
</evidence>
<dbReference type="InterPro" id="IPR036388">
    <property type="entry name" value="WH-like_DNA-bd_sf"/>
</dbReference>
<keyword evidence="3" id="KW-0804">Transcription</keyword>
<dbReference type="GO" id="GO:0003700">
    <property type="term" value="F:DNA-binding transcription factor activity"/>
    <property type="evidence" value="ECO:0007669"/>
    <property type="project" value="InterPro"/>
</dbReference>
<dbReference type="PRINTS" id="PR00035">
    <property type="entry name" value="HTHGNTR"/>
</dbReference>
<evidence type="ECO:0000313" key="6">
    <source>
        <dbReference type="EMBL" id="QPP07808.1"/>
    </source>
</evidence>
<keyword evidence="7" id="KW-1185">Reference proteome</keyword>
<gene>
    <name evidence="6" type="ORF">G4Z16_16950</name>
</gene>
<dbReference type="Pfam" id="PF07729">
    <property type="entry name" value="FCD"/>
    <property type="match status" value="1"/>
</dbReference>
<dbReference type="SUPFAM" id="SSF46785">
    <property type="entry name" value="Winged helix' DNA-binding domain"/>
    <property type="match status" value="1"/>
</dbReference>
<keyword evidence="2" id="KW-0238">DNA-binding</keyword>
<dbReference type="PANTHER" id="PTHR43537">
    <property type="entry name" value="TRANSCRIPTIONAL REGULATOR, GNTR FAMILY"/>
    <property type="match status" value="1"/>
</dbReference>
<dbReference type="RefSeq" id="WP_197351615.1">
    <property type="nucleotide sequence ID" value="NZ_CP048882.1"/>
</dbReference>
<dbReference type="GO" id="GO:0003677">
    <property type="term" value="F:DNA binding"/>
    <property type="evidence" value="ECO:0007669"/>
    <property type="project" value="UniProtKB-KW"/>
</dbReference>
<dbReference type="SUPFAM" id="SSF48008">
    <property type="entry name" value="GntR ligand-binding domain-like"/>
    <property type="match status" value="1"/>
</dbReference>
<evidence type="ECO:0000256" key="2">
    <source>
        <dbReference type="ARBA" id="ARBA00023125"/>
    </source>
</evidence>
<dbReference type="InterPro" id="IPR011711">
    <property type="entry name" value="GntR_C"/>
</dbReference>
<dbReference type="PANTHER" id="PTHR43537:SF5">
    <property type="entry name" value="UXU OPERON TRANSCRIPTIONAL REGULATOR"/>
    <property type="match status" value="1"/>
</dbReference>
<dbReference type="EMBL" id="CP048882">
    <property type="protein sequence ID" value="QPP07808.1"/>
    <property type="molecule type" value="Genomic_DNA"/>
</dbReference>
<evidence type="ECO:0000256" key="4">
    <source>
        <dbReference type="SAM" id="MobiDB-lite"/>
    </source>
</evidence>
<evidence type="ECO:0000259" key="5">
    <source>
        <dbReference type="PROSITE" id="PS50949"/>
    </source>
</evidence>
<dbReference type="PROSITE" id="PS50949">
    <property type="entry name" value="HTH_GNTR"/>
    <property type="match status" value="1"/>
</dbReference>
<evidence type="ECO:0000256" key="3">
    <source>
        <dbReference type="ARBA" id="ARBA00023163"/>
    </source>
</evidence>
<evidence type="ECO:0000256" key="1">
    <source>
        <dbReference type="ARBA" id="ARBA00023015"/>
    </source>
</evidence>
<dbReference type="Gene3D" id="1.10.10.10">
    <property type="entry name" value="Winged helix-like DNA-binding domain superfamily/Winged helix DNA-binding domain"/>
    <property type="match status" value="1"/>
</dbReference>
<dbReference type="SMART" id="SM00345">
    <property type="entry name" value="HTH_GNTR"/>
    <property type="match status" value="1"/>
</dbReference>
<keyword evidence="1" id="KW-0805">Transcription regulation</keyword>
<dbReference type="CDD" id="cd07377">
    <property type="entry name" value="WHTH_GntR"/>
    <property type="match status" value="1"/>
</dbReference>